<evidence type="ECO:0000313" key="1">
    <source>
        <dbReference type="EMBL" id="MCH4285993.1"/>
    </source>
</evidence>
<comment type="caution">
    <text evidence="1">The sequence shown here is derived from an EMBL/GenBank/DDBJ whole genome shotgun (WGS) entry which is preliminary data.</text>
</comment>
<sequence length="182" mass="21545">MNFILDINEIAKHKILPCDVYLNNQRIPHFSSYLGGFHCCFEDQYAMIFDSEEIYFRYVKNKLTSRDRRVMIAYEDMDHVRFTIARTEKGVGNKLVLDIIIYMKMGYPVSSYQLETSAFSQVPELVKLLKAHHVHIEDILELHVRAIKKTCEDLKQELLQMYDDMKEKAGLCEQRKNDWKSI</sequence>
<keyword evidence="2" id="KW-1185">Reference proteome</keyword>
<gene>
    <name evidence="1" type="ORF">LQE99_12765</name>
</gene>
<dbReference type="RefSeq" id="WP_117453554.1">
    <property type="nucleotide sequence ID" value="NZ_JAKVPQ010000010.1"/>
</dbReference>
<accession>A0ABS9R8J6</accession>
<evidence type="ECO:0000313" key="2">
    <source>
        <dbReference type="Proteomes" id="UP001202402"/>
    </source>
</evidence>
<reference evidence="1 2" key="1">
    <citation type="submission" date="2022-02" db="EMBL/GenBank/DDBJ databases">
        <title>Genome of Erysipelotrichaceae sp. nov. NSJ-176 isolated from human feces.</title>
        <authorList>
            <person name="Abdugheni R."/>
        </authorList>
    </citation>
    <scope>NUCLEOTIDE SEQUENCE [LARGE SCALE GENOMIC DNA]</scope>
    <source>
        <strain evidence="1 2">NSJ-176</strain>
    </source>
</reference>
<dbReference type="EMBL" id="JAKVPQ010000010">
    <property type="protein sequence ID" value="MCH4285993.1"/>
    <property type="molecule type" value="Genomic_DNA"/>
</dbReference>
<dbReference type="Proteomes" id="UP001202402">
    <property type="component" value="Unassembled WGS sequence"/>
</dbReference>
<organism evidence="1 2">
    <name type="scientific">Amedibacillus hominis</name>
    <dbReference type="NCBI Taxonomy" id="2897776"/>
    <lineage>
        <taxon>Bacteria</taxon>
        <taxon>Bacillati</taxon>
        <taxon>Bacillota</taxon>
        <taxon>Erysipelotrichia</taxon>
        <taxon>Erysipelotrichales</taxon>
        <taxon>Erysipelotrichaceae</taxon>
        <taxon>Amedibacillus</taxon>
    </lineage>
</organism>
<name>A0ABS9R8J6_9FIRM</name>
<proteinExistence type="predicted"/>
<protein>
    <submittedName>
        <fullName evidence="1">Uncharacterized protein</fullName>
    </submittedName>
</protein>